<keyword evidence="3" id="KW-0479">Metal-binding</keyword>
<keyword evidence="8" id="KW-0012">Acyltransferase</keyword>
<dbReference type="EC" id="2.3.2.27" evidence="2"/>
<accession>A0A2P6S640</accession>
<dbReference type="GO" id="GO:0016567">
    <property type="term" value="P:protein ubiquitination"/>
    <property type="evidence" value="ECO:0007669"/>
    <property type="project" value="TreeGrafter"/>
</dbReference>
<dbReference type="PANTHER" id="PTHR15710:SF229">
    <property type="entry name" value="E3 UBIQUITIN-PROTEIN LIGASE RNF181-LIKE"/>
    <property type="match status" value="1"/>
</dbReference>
<evidence type="ECO:0000256" key="1">
    <source>
        <dbReference type="ARBA" id="ARBA00000900"/>
    </source>
</evidence>
<proteinExistence type="predicted"/>
<comment type="catalytic activity">
    <reaction evidence="1">
        <text>S-ubiquitinyl-[E2 ubiquitin-conjugating enzyme]-L-cysteine + [acceptor protein]-L-lysine = [E2 ubiquitin-conjugating enzyme]-L-cysteine + N(6)-ubiquitinyl-[acceptor protein]-L-lysine.</text>
        <dbReference type="EC" id="2.3.2.27"/>
    </reaction>
</comment>
<dbReference type="Gene3D" id="3.30.40.10">
    <property type="entry name" value="Zinc/RING finger domain, C3HC4 (zinc finger)"/>
    <property type="match status" value="1"/>
</dbReference>
<dbReference type="PANTHER" id="PTHR15710">
    <property type="entry name" value="E3 UBIQUITIN-PROTEIN LIGASE PRAJA"/>
    <property type="match status" value="1"/>
</dbReference>
<evidence type="ECO:0000313" key="9">
    <source>
        <dbReference type="Proteomes" id="UP000238479"/>
    </source>
</evidence>
<evidence type="ECO:0000256" key="3">
    <source>
        <dbReference type="ARBA" id="ARBA00022723"/>
    </source>
</evidence>
<reference evidence="8 9" key="1">
    <citation type="journal article" date="2018" name="Nat. Genet.">
        <title>The Rosa genome provides new insights in the design of modern roses.</title>
        <authorList>
            <person name="Bendahmane M."/>
        </authorList>
    </citation>
    <scope>NUCLEOTIDE SEQUENCE [LARGE SCALE GENOMIC DNA]</scope>
    <source>
        <strain evidence="9">cv. Old Blush</strain>
    </source>
</reference>
<dbReference type="InterPro" id="IPR001841">
    <property type="entry name" value="Znf_RING"/>
</dbReference>
<dbReference type="SUPFAM" id="SSF57850">
    <property type="entry name" value="RING/U-box"/>
    <property type="match status" value="1"/>
</dbReference>
<comment type="caution">
    <text evidence="8">The sequence shown here is derived from an EMBL/GenBank/DDBJ whole genome shotgun (WGS) entry which is preliminary data.</text>
</comment>
<dbReference type="Pfam" id="PF13639">
    <property type="entry name" value="zf-RING_2"/>
    <property type="match status" value="1"/>
</dbReference>
<dbReference type="GO" id="GO:0005737">
    <property type="term" value="C:cytoplasm"/>
    <property type="evidence" value="ECO:0007669"/>
    <property type="project" value="TreeGrafter"/>
</dbReference>
<dbReference type="GO" id="GO:0016874">
    <property type="term" value="F:ligase activity"/>
    <property type="evidence" value="ECO:0007669"/>
    <property type="project" value="UniProtKB-KW"/>
</dbReference>
<evidence type="ECO:0000256" key="4">
    <source>
        <dbReference type="ARBA" id="ARBA00022771"/>
    </source>
</evidence>
<dbReference type="EMBL" id="PDCK01000040">
    <property type="protein sequence ID" value="PRQ54144.1"/>
    <property type="molecule type" value="Genomic_DNA"/>
</dbReference>
<dbReference type="GO" id="GO:0061630">
    <property type="term" value="F:ubiquitin protein ligase activity"/>
    <property type="evidence" value="ECO:0007669"/>
    <property type="project" value="UniProtKB-EC"/>
</dbReference>
<evidence type="ECO:0000313" key="8">
    <source>
        <dbReference type="EMBL" id="PRQ54144.1"/>
    </source>
</evidence>
<protein>
    <recommendedName>
        <fullName evidence="2">RING-type E3 ubiquitin transferase</fullName>
        <ecNumber evidence="2">2.3.2.27</ecNumber>
    </recommendedName>
</protein>
<keyword evidence="9" id="KW-1185">Reference proteome</keyword>
<dbReference type="Proteomes" id="UP000238479">
    <property type="component" value="Chromosome 2"/>
</dbReference>
<feature type="domain" description="RING-type" evidence="7">
    <location>
        <begin position="18"/>
        <end position="64"/>
    </location>
</feature>
<keyword evidence="8" id="KW-0436">Ligase</keyword>
<name>A0A2P6S640_ROSCH</name>
<organism evidence="8 9">
    <name type="scientific">Rosa chinensis</name>
    <name type="common">China rose</name>
    <dbReference type="NCBI Taxonomy" id="74649"/>
    <lineage>
        <taxon>Eukaryota</taxon>
        <taxon>Viridiplantae</taxon>
        <taxon>Streptophyta</taxon>
        <taxon>Embryophyta</taxon>
        <taxon>Tracheophyta</taxon>
        <taxon>Spermatophyta</taxon>
        <taxon>Magnoliopsida</taxon>
        <taxon>eudicotyledons</taxon>
        <taxon>Gunneridae</taxon>
        <taxon>Pentapetalae</taxon>
        <taxon>rosids</taxon>
        <taxon>fabids</taxon>
        <taxon>Rosales</taxon>
        <taxon>Rosaceae</taxon>
        <taxon>Rosoideae</taxon>
        <taxon>Rosoideae incertae sedis</taxon>
        <taxon>Rosa</taxon>
    </lineage>
</organism>
<evidence type="ECO:0000256" key="2">
    <source>
        <dbReference type="ARBA" id="ARBA00012483"/>
    </source>
</evidence>
<evidence type="ECO:0000256" key="5">
    <source>
        <dbReference type="ARBA" id="ARBA00022833"/>
    </source>
</evidence>
<dbReference type="GO" id="GO:0008270">
    <property type="term" value="F:zinc ion binding"/>
    <property type="evidence" value="ECO:0007669"/>
    <property type="project" value="UniProtKB-KW"/>
</dbReference>
<dbReference type="PROSITE" id="PS50089">
    <property type="entry name" value="ZF_RING_2"/>
    <property type="match status" value="1"/>
</dbReference>
<keyword evidence="5" id="KW-0862">Zinc</keyword>
<gene>
    <name evidence="8" type="ORF">RchiOBHm_Chr2g0174281</name>
</gene>
<sequence length="70" mass="8142">MEKVRLHSVDFATRSPPCPICLEDFEEPGVGVDQLLPRLPCSHYFHLHRIIPWLEKNNLCPVSRYPMPTD</sequence>
<keyword evidence="8" id="KW-0808">Transferase</keyword>
<evidence type="ECO:0000256" key="6">
    <source>
        <dbReference type="PROSITE-ProRule" id="PRU00175"/>
    </source>
</evidence>
<dbReference type="AlphaFoldDB" id="A0A2P6S640"/>
<evidence type="ECO:0000259" key="7">
    <source>
        <dbReference type="PROSITE" id="PS50089"/>
    </source>
</evidence>
<keyword evidence="4 6" id="KW-0863">Zinc-finger</keyword>
<dbReference type="InterPro" id="IPR013083">
    <property type="entry name" value="Znf_RING/FYVE/PHD"/>
</dbReference>
<dbReference type="Gramene" id="PRQ54144">
    <property type="protein sequence ID" value="PRQ54144"/>
    <property type="gene ID" value="RchiOBHm_Chr2g0174281"/>
</dbReference>